<dbReference type="Proteomes" id="UP000541444">
    <property type="component" value="Unassembled WGS sequence"/>
</dbReference>
<protein>
    <submittedName>
        <fullName evidence="1">Uncharacterized protein</fullName>
    </submittedName>
</protein>
<dbReference type="EMBL" id="JACGCM010000633">
    <property type="protein sequence ID" value="KAF6169564.1"/>
    <property type="molecule type" value="Genomic_DNA"/>
</dbReference>
<dbReference type="AlphaFoldDB" id="A0A7J7NRH9"/>
<evidence type="ECO:0000313" key="1">
    <source>
        <dbReference type="EMBL" id="KAF6169564.1"/>
    </source>
</evidence>
<gene>
    <name evidence="1" type="ORF">GIB67_000837</name>
</gene>
<evidence type="ECO:0000313" key="2">
    <source>
        <dbReference type="Proteomes" id="UP000541444"/>
    </source>
</evidence>
<name>A0A7J7NRH9_9MAGN</name>
<keyword evidence="2" id="KW-1185">Reference proteome</keyword>
<organism evidence="1 2">
    <name type="scientific">Kingdonia uniflora</name>
    <dbReference type="NCBI Taxonomy" id="39325"/>
    <lineage>
        <taxon>Eukaryota</taxon>
        <taxon>Viridiplantae</taxon>
        <taxon>Streptophyta</taxon>
        <taxon>Embryophyta</taxon>
        <taxon>Tracheophyta</taxon>
        <taxon>Spermatophyta</taxon>
        <taxon>Magnoliopsida</taxon>
        <taxon>Ranunculales</taxon>
        <taxon>Circaeasteraceae</taxon>
        <taxon>Kingdonia</taxon>
    </lineage>
</organism>
<dbReference type="InterPro" id="IPR035969">
    <property type="entry name" value="Rab-GAP_TBC_sf"/>
</dbReference>
<dbReference type="OrthoDB" id="10264062at2759"/>
<proteinExistence type="predicted"/>
<dbReference type="SUPFAM" id="SSF47923">
    <property type="entry name" value="Ypt/Rab-GAP domain of gyp1p"/>
    <property type="match status" value="1"/>
</dbReference>
<reference evidence="1 2" key="1">
    <citation type="journal article" date="2020" name="IScience">
        <title>Genome Sequencing of the Endangered Kingdonia uniflora (Circaeasteraceae, Ranunculales) Reveals Potential Mechanisms of Evolutionary Specialization.</title>
        <authorList>
            <person name="Sun Y."/>
            <person name="Deng T."/>
            <person name="Zhang A."/>
            <person name="Moore M.J."/>
            <person name="Landis J.B."/>
            <person name="Lin N."/>
            <person name="Zhang H."/>
            <person name="Zhang X."/>
            <person name="Huang J."/>
            <person name="Zhang X."/>
            <person name="Sun H."/>
            <person name="Wang H."/>
        </authorList>
    </citation>
    <scope>NUCLEOTIDE SEQUENCE [LARGE SCALE GENOMIC DNA]</scope>
    <source>
        <strain evidence="1">TB1705</strain>
        <tissue evidence="1">Leaf</tissue>
    </source>
</reference>
<accession>A0A7J7NRH9</accession>
<sequence length="72" mass="8551">MWTNKAAIRSGMSKSAWGRIRQMDSSTEDLYLYAIVTCILQYRRKIIEKYNSMDEILRKYNSIVGQLDVWKL</sequence>
<comment type="caution">
    <text evidence="1">The sequence shown here is derived from an EMBL/GenBank/DDBJ whole genome shotgun (WGS) entry which is preliminary data.</text>
</comment>